<evidence type="ECO:0000256" key="3">
    <source>
        <dbReference type="ARBA" id="ARBA00022606"/>
    </source>
</evidence>
<dbReference type="PANTHER" id="PTHR24242">
    <property type="entry name" value="G-PROTEIN COUPLED RECEPTOR"/>
    <property type="match status" value="1"/>
</dbReference>
<dbReference type="GO" id="GO:0005886">
    <property type="term" value="C:plasma membrane"/>
    <property type="evidence" value="ECO:0007669"/>
    <property type="project" value="UniProtKB-SubCell"/>
</dbReference>
<evidence type="ECO:0000313" key="16">
    <source>
        <dbReference type="EMBL" id="KAG8431873.1"/>
    </source>
</evidence>
<dbReference type="PRINTS" id="PR00245">
    <property type="entry name" value="OLFACTORYR"/>
</dbReference>
<accession>A0A8T2IJ90</accession>
<comment type="caution">
    <text evidence="16">The sequence shown here is derived from an EMBL/GenBank/DDBJ whole genome shotgun (WGS) entry which is preliminary data.</text>
</comment>
<dbReference type="InterPro" id="IPR000725">
    <property type="entry name" value="Olfact_rcpt"/>
</dbReference>
<evidence type="ECO:0000256" key="5">
    <source>
        <dbReference type="ARBA" id="ARBA00022725"/>
    </source>
</evidence>
<feature type="transmembrane region" description="Helical" evidence="14">
    <location>
        <begin position="240"/>
        <end position="263"/>
    </location>
</feature>
<proteinExistence type="inferred from homology"/>
<dbReference type="Gene3D" id="1.20.1070.10">
    <property type="entry name" value="Rhodopsin 7-helix transmembrane proteins"/>
    <property type="match status" value="1"/>
</dbReference>
<keyword evidence="2 14" id="KW-1003">Cell membrane</keyword>
<dbReference type="OrthoDB" id="6144223at2759"/>
<dbReference type="AlphaFoldDB" id="A0A8T2IJ90"/>
<keyword evidence="7 13" id="KW-0297">G-protein coupled receptor</keyword>
<feature type="transmembrane region" description="Helical" evidence="14">
    <location>
        <begin position="275"/>
        <end position="297"/>
    </location>
</feature>
<keyword evidence="12 13" id="KW-0807">Transducer</keyword>
<dbReference type="EMBL" id="JAACNH010000055">
    <property type="protein sequence ID" value="KAG8431873.1"/>
    <property type="molecule type" value="Genomic_DNA"/>
</dbReference>
<evidence type="ECO:0000256" key="10">
    <source>
        <dbReference type="ARBA" id="ARBA00023170"/>
    </source>
</evidence>
<evidence type="ECO:0000256" key="7">
    <source>
        <dbReference type="ARBA" id="ARBA00023040"/>
    </source>
</evidence>
<keyword evidence="4 13" id="KW-0812">Transmembrane</keyword>
<keyword evidence="5 14" id="KW-0552">Olfaction</keyword>
<dbReference type="Pfam" id="PF13853">
    <property type="entry name" value="7tm_4"/>
    <property type="match status" value="1"/>
</dbReference>
<dbReference type="InterPro" id="IPR017452">
    <property type="entry name" value="GPCR_Rhodpsn_7TM"/>
</dbReference>
<keyword evidence="3 14" id="KW-0716">Sensory transduction</keyword>
<evidence type="ECO:0000256" key="11">
    <source>
        <dbReference type="ARBA" id="ARBA00023180"/>
    </source>
</evidence>
<evidence type="ECO:0000256" key="8">
    <source>
        <dbReference type="ARBA" id="ARBA00023136"/>
    </source>
</evidence>
<evidence type="ECO:0000256" key="14">
    <source>
        <dbReference type="RuleBase" id="RU363047"/>
    </source>
</evidence>
<feature type="domain" description="G-protein coupled receptors family 1 profile" evidence="15">
    <location>
        <begin position="44"/>
        <end position="295"/>
    </location>
</feature>
<feature type="transmembrane region" description="Helical" evidence="14">
    <location>
        <begin position="96"/>
        <end position="123"/>
    </location>
</feature>
<dbReference type="FunFam" id="1.20.1070.10:FF:000024">
    <property type="entry name" value="Olfactory receptor"/>
    <property type="match status" value="1"/>
</dbReference>
<keyword evidence="9" id="KW-1015">Disulfide bond</keyword>
<comment type="subcellular location">
    <subcellularLocation>
        <location evidence="1 14">Cell membrane</location>
        <topology evidence="1 14">Multi-pass membrane protein</topology>
    </subcellularLocation>
</comment>
<dbReference type="InterPro" id="IPR000276">
    <property type="entry name" value="GPCR_Rhodpsn"/>
</dbReference>
<keyword evidence="10 13" id="KW-0675">Receptor</keyword>
<evidence type="ECO:0000313" key="17">
    <source>
        <dbReference type="Proteomes" id="UP000812440"/>
    </source>
</evidence>
<dbReference type="PANTHER" id="PTHR24242:SF391">
    <property type="entry name" value="OLFACTORY RECEPTOR"/>
    <property type="match status" value="1"/>
</dbReference>
<keyword evidence="8 14" id="KW-0472">Membrane</keyword>
<keyword evidence="6 14" id="KW-1133">Transmembrane helix</keyword>
<keyword evidence="17" id="KW-1185">Reference proteome</keyword>
<feature type="transmembrane region" description="Helical" evidence="14">
    <location>
        <begin position="143"/>
        <end position="166"/>
    </location>
</feature>
<evidence type="ECO:0000256" key="2">
    <source>
        <dbReference type="ARBA" id="ARBA00022475"/>
    </source>
</evidence>
<evidence type="ECO:0000256" key="6">
    <source>
        <dbReference type="ARBA" id="ARBA00022989"/>
    </source>
</evidence>
<organism evidence="16 17">
    <name type="scientific">Hymenochirus boettgeri</name>
    <name type="common">Congo dwarf clawed frog</name>
    <dbReference type="NCBI Taxonomy" id="247094"/>
    <lineage>
        <taxon>Eukaryota</taxon>
        <taxon>Metazoa</taxon>
        <taxon>Chordata</taxon>
        <taxon>Craniata</taxon>
        <taxon>Vertebrata</taxon>
        <taxon>Euteleostomi</taxon>
        <taxon>Amphibia</taxon>
        <taxon>Batrachia</taxon>
        <taxon>Anura</taxon>
        <taxon>Pipoidea</taxon>
        <taxon>Pipidae</taxon>
        <taxon>Pipinae</taxon>
        <taxon>Hymenochirus</taxon>
    </lineage>
</organism>
<reference evidence="16" key="1">
    <citation type="thesis" date="2020" institute="ProQuest LLC" country="789 East Eisenhower Parkway, Ann Arbor, MI, USA">
        <title>Comparative Genomics and Chromosome Evolution.</title>
        <authorList>
            <person name="Mudd A.B."/>
        </authorList>
    </citation>
    <scope>NUCLEOTIDE SEQUENCE</scope>
    <source>
        <strain evidence="16">Female2</strain>
        <tissue evidence="16">Blood</tissue>
    </source>
</reference>
<gene>
    <name evidence="16" type="ORF">GDO86_019665</name>
</gene>
<evidence type="ECO:0000259" key="15">
    <source>
        <dbReference type="PROSITE" id="PS50262"/>
    </source>
</evidence>
<dbReference type="PROSITE" id="PS50262">
    <property type="entry name" value="G_PROTEIN_RECEP_F1_2"/>
    <property type="match status" value="1"/>
</dbReference>
<evidence type="ECO:0000256" key="12">
    <source>
        <dbReference type="ARBA" id="ARBA00023224"/>
    </source>
</evidence>
<dbReference type="Proteomes" id="UP000812440">
    <property type="component" value="Unassembled WGS sequence"/>
</dbReference>
<keyword evidence="11" id="KW-0325">Glycoprotein</keyword>
<name>A0A8T2IJ90_9PIPI</name>
<sequence>MVNIVTNQSVVFEFILIGFPGLQEKFHVPVSISMFLIYVLSLFANSTVITLIILKRSLHQPMYIVIANLSLSDLLFDTITLPKIICKYWFGADSITFYACVLQLFFVHYLGSLDSLFLMLMAIDRYVAICKPLRYHSIISNQLVILICFLFWLLDSSQVMVIAILASKIFYCGPNKIKNVFCSNVYLSSLACGDHSFVTKLGLIFALVVLLIPLAIIILSYILIIRMIHLSDNNGKWQKAFYTCSTHLVIIGLYYIPRVFIYITSLSPVSISSEVSVVILCLYTYIPHLASPIVYCLRTRDIRHLLGQAFQKIFP</sequence>
<evidence type="ECO:0000256" key="1">
    <source>
        <dbReference type="ARBA" id="ARBA00004651"/>
    </source>
</evidence>
<evidence type="ECO:0000256" key="4">
    <source>
        <dbReference type="ARBA" id="ARBA00022692"/>
    </source>
</evidence>
<dbReference type="GO" id="GO:0004984">
    <property type="term" value="F:olfactory receptor activity"/>
    <property type="evidence" value="ECO:0007669"/>
    <property type="project" value="InterPro"/>
</dbReference>
<dbReference type="PRINTS" id="PR00237">
    <property type="entry name" value="GPCRRHODOPSN"/>
</dbReference>
<dbReference type="SUPFAM" id="SSF81321">
    <property type="entry name" value="Family A G protein-coupled receptor-like"/>
    <property type="match status" value="1"/>
</dbReference>
<protein>
    <recommendedName>
        <fullName evidence="14">Olfactory receptor</fullName>
    </recommendedName>
</protein>
<dbReference type="InterPro" id="IPR050939">
    <property type="entry name" value="Olfactory_GPCR1"/>
</dbReference>
<dbReference type="GO" id="GO:0004930">
    <property type="term" value="F:G protein-coupled receptor activity"/>
    <property type="evidence" value="ECO:0007669"/>
    <property type="project" value="UniProtKB-KW"/>
</dbReference>
<feature type="transmembrane region" description="Helical" evidence="14">
    <location>
        <begin position="32"/>
        <end position="54"/>
    </location>
</feature>
<evidence type="ECO:0000256" key="9">
    <source>
        <dbReference type="ARBA" id="ARBA00023157"/>
    </source>
</evidence>
<feature type="transmembrane region" description="Helical" evidence="14">
    <location>
        <begin position="203"/>
        <end position="228"/>
    </location>
</feature>
<dbReference type="PROSITE" id="PS00237">
    <property type="entry name" value="G_PROTEIN_RECEP_F1_1"/>
    <property type="match status" value="1"/>
</dbReference>
<comment type="similarity">
    <text evidence="13">Belongs to the G-protein coupled receptor 1 family.</text>
</comment>
<evidence type="ECO:0000256" key="13">
    <source>
        <dbReference type="RuleBase" id="RU000688"/>
    </source>
</evidence>